<feature type="transmembrane region" description="Helical" evidence="7">
    <location>
        <begin position="81"/>
        <end position="98"/>
    </location>
</feature>
<protein>
    <submittedName>
        <fullName evidence="9">MFS transporter, putative</fullName>
    </submittedName>
</protein>
<dbReference type="STRING" id="1220162.K1VVI4"/>
<feature type="transmembrane region" description="Helical" evidence="7">
    <location>
        <begin position="247"/>
        <end position="266"/>
    </location>
</feature>
<gene>
    <name evidence="9" type="ORF">A1Q2_02205</name>
</gene>
<dbReference type="InterPro" id="IPR036259">
    <property type="entry name" value="MFS_trans_sf"/>
</dbReference>
<dbReference type="PANTHER" id="PTHR43791">
    <property type="entry name" value="PERMEASE-RELATED"/>
    <property type="match status" value="1"/>
</dbReference>
<dbReference type="eggNOG" id="KOG2533">
    <property type="taxonomic scope" value="Eukaryota"/>
</dbReference>
<sequence length="526" mass="58146">MTHDHMGSALGPTLTDEEKGRTSHHEHRAVHGVPEGLPAYDEKQRQAEVLHEVGEVAAVGEVATDAYGFDPQAEKRLVRKLDLFTVPTVALLYLFTFIDRTNIGNARLANFETDLHLKGVDYNAILSVFYVSYILFEIPSNIMCKIVGPGRWLPLMTFGFGIISLCTAFITNYSSACGVRFLLGIFEAGLLPGISYYFTRWYRKSELAFRISLYICTSPLGGAFSGLLASGILKIDHIGSLHSWRNLFLVEGIITIGLGIISFFTLTDRPETARWLNPEEKALAVARIKSENVGTKTVLDKIDKRKLILGIFNPNTVVCAWIFLLDNITAQSMAFFLPTIVSTIYPNNSVVSKQLHAVPPFVVGAAVVVISNFFAWKLNKRLVVMMILAPLPIVGYIMFLASEDPHVRYGATFIIAAGSFPFGALCPSQSAANTLSDSARSAGIGLVMVAGNIGGLIATWAFPNIGNGLNLATNALLFLSCVLLYFWLKWDNRRRDRVDMDEALADVAHIAPEDLDYKHPAFRWRY</sequence>
<evidence type="ECO:0000259" key="8">
    <source>
        <dbReference type="PROSITE" id="PS50850"/>
    </source>
</evidence>
<dbReference type="PANTHER" id="PTHR43791:SF48">
    <property type="entry name" value="TRANSPORTER, PUTATIVE (AFU_ORTHOLOGUE AFUA_4G01000)-RELATED"/>
    <property type="match status" value="1"/>
</dbReference>
<comment type="caution">
    <text evidence="9">The sequence shown here is derived from an EMBL/GenBank/DDBJ whole genome shotgun (WGS) entry which is preliminary data.</text>
</comment>
<feature type="transmembrane region" description="Helical" evidence="7">
    <location>
        <begin position="179"/>
        <end position="199"/>
    </location>
</feature>
<comment type="subcellular location">
    <subcellularLocation>
        <location evidence="1">Membrane</location>
        <topology evidence="1">Multi-pass membrane protein</topology>
    </subcellularLocation>
</comment>
<dbReference type="InParanoid" id="K1VVI4"/>
<keyword evidence="2" id="KW-0813">Transport</keyword>
<keyword evidence="10" id="KW-1185">Reference proteome</keyword>
<feature type="transmembrane region" description="Helical" evidence="7">
    <location>
        <begin position="307"/>
        <end position="325"/>
    </location>
</feature>
<evidence type="ECO:0000313" key="10">
    <source>
        <dbReference type="Proteomes" id="UP000006757"/>
    </source>
</evidence>
<dbReference type="EMBL" id="AMBO01000247">
    <property type="protein sequence ID" value="EKD03487.1"/>
    <property type="molecule type" value="Genomic_DNA"/>
</dbReference>
<evidence type="ECO:0000256" key="5">
    <source>
        <dbReference type="ARBA" id="ARBA00023136"/>
    </source>
</evidence>
<evidence type="ECO:0000256" key="7">
    <source>
        <dbReference type="SAM" id="Phobius"/>
    </source>
</evidence>
<dbReference type="AlphaFoldDB" id="K1VVI4"/>
<dbReference type="InterPro" id="IPR011701">
    <property type="entry name" value="MFS"/>
</dbReference>
<feature type="transmembrane region" description="Helical" evidence="7">
    <location>
        <begin position="407"/>
        <end position="427"/>
    </location>
</feature>
<keyword evidence="4 7" id="KW-1133">Transmembrane helix</keyword>
<feature type="transmembrane region" description="Helical" evidence="7">
    <location>
        <begin position="357"/>
        <end position="375"/>
    </location>
</feature>
<evidence type="ECO:0000256" key="2">
    <source>
        <dbReference type="ARBA" id="ARBA00022448"/>
    </source>
</evidence>
<evidence type="ECO:0000256" key="3">
    <source>
        <dbReference type="ARBA" id="ARBA00022692"/>
    </source>
</evidence>
<feature type="transmembrane region" description="Helical" evidence="7">
    <location>
        <begin position="382"/>
        <end position="401"/>
    </location>
</feature>
<accession>K1VVI4</accession>
<dbReference type="HOGENOM" id="CLU_001265_0_1_1"/>
<dbReference type="FunCoup" id="K1VVI4">
    <property type="interactions" value="21"/>
</dbReference>
<feature type="transmembrane region" description="Helical" evidence="7">
    <location>
        <begin position="439"/>
        <end position="462"/>
    </location>
</feature>
<dbReference type="SUPFAM" id="SSF103473">
    <property type="entry name" value="MFS general substrate transporter"/>
    <property type="match status" value="1"/>
</dbReference>
<name>K1VVI4_TRIAC</name>
<feature type="transmembrane region" description="Helical" evidence="7">
    <location>
        <begin position="211"/>
        <end position="235"/>
    </location>
</feature>
<feature type="transmembrane region" description="Helical" evidence="7">
    <location>
        <begin position="152"/>
        <end position="173"/>
    </location>
</feature>
<dbReference type="Pfam" id="PF07690">
    <property type="entry name" value="MFS_1"/>
    <property type="match status" value="1"/>
</dbReference>
<dbReference type="OrthoDB" id="2962993at2759"/>
<organism evidence="9 10">
    <name type="scientific">Trichosporon asahii var. asahii (strain CBS 8904)</name>
    <name type="common">Yeast</name>
    <dbReference type="NCBI Taxonomy" id="1220162"/>
    <lineage>
        <taxon>Eukaryota</taxon>
        <taxon>Fungi</taxon>
        <taxon>Dikarya</taxon>
        <taxon>Basidiomycota</taxon>
        <taxon>Agaricomycotina</taxon>
        <taxon>Tremellomycetes</taxon>
        <taxon>Trichosporonales</taxon>
        <taxon>Trichosporonaceae</taxon>
        <taxon>Trichosporon</taxon>
    </lineage>
</organism>
<evidence type="ECO:0000313" key="9">
    <source>
        <dbReference type="EMBL" id="EKD03487.1"/>
    </source>
</evidence>
<keyword evidence="5 7" id="KW-0472">Membrane</keyword>
<dbReference type="OMA" id="AFRLAMY"/>
<reference evidence="9 10" key="1">
    <citation type="journal article" date="2012" name="Eukaryot. Cell">
        <title>Genome sequence of the Trichosporon asahii environmental strain CBS 8904.</title>
        <authorList>
            <person name="Yang R.Y."/>
            <person name="Li H.T."/>
            <person name="Zhu H."/>
            <person name="Zhou G.P."/>
            <person name="Wang M."/>
            <person name="Wang L."/>
        </authorList>
    </citation>
    <scope>NUCLEOTIDE SEQUENCE [LARGE SCALE GENOMIC DNA]</scope>
    <source>
        <strain evidence="9 10">CBS 8904</strain>
    </source>
</reference>
<evidence type="ECO:0000256" key="6">
    <source>
        <dbReference type="SAM" id="MobiDB-lite"/>
    </source>
</evidence>
<dbReference type="GO" id="GO:0022857">
    <property type="term" value="F:transmembrane transporter activity"/>
    <property type="evidence" value="ECO:0007669"/>
    <property type="project" value="InterPro"/>
</dbReference>
<keyword evidence="3 7" id="KW-0812">Transmembrane</keyword>
<dbReference type="GO" id="GO:0016020">
    <property type="term" value="C:membrane"/>
    <property type="evidence" value="ECO:0007669"/>
    <property type="project" value="UniProtKB-SubCell"/>
</dbReference>
<proteinExistence type="predicted"/>
<dbReference type="FunFam" id="1.20.1250.20:FF:000034">
    <property type="entry name" value="MFS general substrate transporter"/>
    <property type="match status" value="1"/>
</dbReference>
<dbReference type="InterPro" id="IPR020846">
    <property type="entry name" value="MFS_dom"/>
</dbReference>
<dbReference type="Gene3D" id="1.20.1250.20">
    <property type="entry name" value="MFS general substrate transporter like domains"/>
    <property type="match status" value="2"/>
</dbReference>
<feature type="domain" description="Major facilitator superfamily (MFS) profile" evidence="8">
    <location>
        <begin position="85"/>
        <end position="493"/>
    </location>
</feature>
<evidence type="ECO:0000256" key="1">
    <source>
        <dbReference type="ARBA" id="ARBA00004141"/>
    </source>
</evidence>
<dbReference type="PROSITE" id="PS50850">
    <property type="entry name" value="MFS"/>
    <property type="match status" value="1"/>
</dbReference>
<dbReference type="Proteomes" id="UP000006757">
    <property type="component" value="Unassembled WGS sequence"/>
</dbReference>
<feature type="region of interest" description="Disordered" evidence="6">
    <location>
        <begin position="1"/>
        <end position="29"/>
    </location>
</feature>
<evidence type="ECO:0000256" key="4">
    <source>
        <dbReference type="ARBA" id="ARBA00022989"/>
    </source>
</evidence>
<feature type="transmembrane region" description="Helical" evidence="7">
    <location>
        <begin position="468"/>
        <end position="488"/>
    </location>
</feature>
<feature type="transmembrane region" description="Helical" evidence="7">
    <location>
        <begin position="122"/>
        <end position="140"/>
    </location>
</feature>